<keyword evidence="2" id="KW-0067">ATP-binding</keyword>
<dbReference type="Proteomes" id="UP000727962">
    <property type="component" value="Unassembled WGS sequence"/>
</dbReference>
<evidence type="ECO:0000313" key="5">
    <source>
        <dbReference type="Proteomes" id="UP000727962"/>
    </source>
</evidence>
<sequence>MRITAVTSGKGGVGKTNLSANLGIALADLDRSVLLFDADIGLANLDLVLGCPSSIKLQHVVRGDTTLASAIQSGPGGVKFIAGGSGIESLFQMEDRILDRFLSEVQDLELQFDDLILDTGSGIDDNVLTFLCAADETLLVVTPDPASMADSYAIAKALWLRRPDANVRVVMNMVENEAEGRLVFARINAVAQEFLGRALRYAGCVRHDREAVFHIRARRPFLLADPTLAASKDVRNIARLLAGHPVESTQRSLADRLRDILALRLLRAA</sequence>
<dbReference type="PANTHER" id="PTHR43384">
    <property type="entry name" value="SEPTUM SITE-DETERMINING PROTEIN MIND HOMOLOG, CHLOROPLASTIC-RELATED"/>
    <property type="match status" value="1"/>
</dbReference>
<dbReference type="GO" id="GO:0009898">
    <property type="term" value="C:cytoplasmic side of plasma membrane"/>
    <property type="evidence" value="ECO:0007669"/>
    <property type="project" value="TreeGrafter"/>
</dbReference>
<evidence type="ECO:0000256" key="2">
    <source>
        <dbReference type="ARBA" id="ARBA00022840"/>
    </source>
</evidence>
<comment type="caution">
    <text evidence="4">The sequence shown here is derived from an EMBL/GenBank/DDBJ whole genome shotgun (WGS) entry which is preliminary data.</text>
</comment>
<gene>
    <name evidence="4" type="ORF">HYR64_04605</name>
</gene>
<evidence type="ECO:0000259" key="3">
    <source>
        <dbReference type="Pfam" id="PF01656"/>
    </source>
</evidence>
<dbReference type="InterPro" id="IPR033875">
    <property type="entry name" value="FlhG"/>
</dbReference>
<protein>
    <submittedName>
        <fullName evidence="4">MinD/ParA family protein</fullName>
    </submittedName>
</protein>
<dbReference type="AlphaFoldDB" id="A0A931PUB3"/>
<reference evidence="4" key="1">
    <citation type="submission" date="2020-07" db="EMBL/GenBank/DDBJ databases">
        <title>Huge and variable diversity of episymbiotic CPR bacteria and DPANN archaea in groundwater ecosystems.</title>
        <authorList>
            <person name="He C.Y."/>
            <person name="Keren R."/>
            <person name="Whittaker M."/>
            <person name="Farag I.F."/>
            <person name="Doudna J."/>
            <person name="Cate J.H.D."/>
            <person name="Banfield J.F."/>
        </authorList>
    </citation>
    <scope>NUCLEOTIDE SEQUENCE</scope>
    <source>
        <strain evidence="4">NC_groundwater_17_Pr7_B-0.1um_64_12</strain>
    </source>
</reference>
<evidence type="ECO:0000313" key="4">
    <source>
        <dbReference type="EMBL" id="MBI1756372.1"/>
    </source>
</evidence>
<dbReference type="PIRSF" id="PIRSF003092">
    <property type="entry name" value="MinD"/>
    <property type="match status" value="1"/>
</dbReference>
<proteinExistence type="predicted"/>
<dbReference type="SUPFAM" id="SSF52540">
    <property type="entry name" value="P-loop containing nucleoside triphosphate hydrolases"/>
    <property type="match status" value="1"/>
</dbReference>
<feature type="domain" description="CobQ/CobB/MinD/ParA nucleotide binding" evidence="3">
    <location>
        <begin position="5"/>
        <end position="200"/>
    </location>
</feature>
<keyword evidence="1" id="KW-0547">Nucleotide-binding</keyword>
<dbReference type="InterPro" id="IPR002586">
    <property type="entry name" value="CobQ/CobB/MinD/ParA_Nub-bd_dom"/>
</dbReference>
<dbReference type="GO" id="GO:0005829">
    <property type="term" value="C:cytosol"/>
    <property type="evidence" value="ECO:0007669"/>
    <property type="project" value="TreeGrafter"/>
</dbReference>
<dbReference type="InterPro" id="IPR025501">
    <property type="entry name" value="MinD_FleN"/>
</dbReference>
<evidence type="ECO:0000256" key="1">
    <source>
        <dbReference type="ARBA" id="ARBA00022741"/>
    </source>
</evidence>
<dbReference type="Gene3D" id="3.40.50.300">
    <property type="entry name" value="P-loop containing nucleotide triphosphate hydrolases"/>
    <property type="match status" value="1"/>
</dbReference>
<dbReference type="InterPro" id="IPR050625">
    <property type="entry name" value="ParA/MinD_ATPase"/>
</dbReference>
<dbReference type="CDD" id="cd02038">
    <property type="entry name" value="FlhG-like"/>
    <property type="match status" value="1"/>
</dbReference>
<name>A0A931PUB3_FIMGI</name>
<dbReference type="InterPro" id="IPR027417">
    <property type="entry name" value="P-loop_NTPase"/>
</dbReference>
<dbReference type="GO" id="GO:0051782">
    <property type="term" value="P:negative regulation of cell division"/>
    <property type="evidence" value="ECO:0007669"/>
    <property type="project" value="TreeGrafter"/>
</dbReference>
<dbReference type="Pfam" id="PF01656">
    <property type="entry name" value="CbiA"/>
    <property type="match status" value="1"/>
</dbReference>
<dbReference type="GO" id="GO:0005524">
    <property type="term" value="F:ATP binding"/>
    <property type="evidence" value="ECO:0007669"/>
    <property type="project" value="UniProtKB-KW"/>
</dbReference>
<dbReference type="PANTHER" id="PTHR43384:SF4">
    <property type="entry name" value="CELLULOSE BIOSYNTHESIS PROTEIN BCSQ-RELATED"/>
    <property type="match status" value="1"/>
</dbReference>
<accession>A0A931PUB3</accession>
<organism evidence="4 5">
    <name type="scientific">Fimbriimonas ginsengisoli</name>
    <dbReference type="NCBI Taxonomy" id="1005039"/>
    <lineage>
        <taxon>Bacteria</taxon>
        <taxon>Bacillati</taxon>
        <taxon>Armatimonadota</taxon>
        <taxon>Fimbriimonadia</taxon>
        <taxon>Fimbriimonadales</taxon>
        <taxon>Fimbriimonadaceae</taxon>
        <taxon>Fimbriimonas</taxon>
    </lineage>
</organism>
<dbReference type="GO" id="GO:0016887">
    <property type="term" value="F:ATP hydrolysis activity"/>
    <property type="evidence" value="ECO:0007669"/>
    <property type="project" value="TreeGrafter"/>
</dbReference>
<dbReference type="EMBL" id="JACOSL010000029">
    <property type="protein sequence ID" value="MBI1756372.1"/>
    <property type="molecule type" value="Genomic_DNA"/>
</dbReference>